<comment type="caution">
    <text evidence="1">The sequence shown here is derived from an EMBL/GenBank/DDBJ whole genome shotgun (WGS) entry which is preliminary data.</text>
</comment>
<dbReference type="Gene3D" id="1.50.10.100">
    <property type="entry name" value="Chondroitin AC/alginate lyase"/>
    <property type="match status" value="1"/>
</dbReference>
<dbReference type="PANTHER" id="PTHR38045">
    <property type="entry name" value="CHROMOSOME 1, WHOLE GENOME SHOTGUN SEQUENCE"/>
    <property type="match status" value="1"/>
</dbReference>
<gene>
    <name evidence="1" type="ORF">ACFFK0_25840</name>
</gene>
<keyword evidence="2" id="KW-1185">Reference proteome</keyword>
<protein>
    <recommendedName>
        <fullName evidence="3">Heparinase II/III-like protein</fullName>
    </recommendedName>
</protein>
<evidence type="ECO:0000313" key="1">
    <source>
        <dbReference type="EMBL" id="MFC0215823.1"/>
    </source>
</evidence>
<dbReference type="PANTHER" id="PTHR38045:SF1">
    <property type="entry name" value="HEPARINASE II_III-LIKE PROTEIN"/>
    <property type="match status" value="1"/>
</dbReference>
<evidence type="ECO:0000313" key="2">
    <source>
        <dbReference type="Proteomes" id="UP001589776"/>
    </source>
</evidence>
<name>A0ABV6DTF9_9BACL</name>
<dbReference type="Gene3D" id="2.70.98.70">
    <property type="match status" value="1"/>
</dbReference>
<sequence>MNTGEEYRPAVEEIRAEGERLLGQPIPELTYTLFSMYESRGSRLEFERVYFEKRRRLTTFGLLTQLEPERPEFREALQDAIWSILNEYTWCLPAHLSGSVETDGSQPFAVDGPGWSRGERGTRIDLFAAETGFALSEIWRMCEAWLPPLIASRIAEEVVRRLFKPYLLHGPYHWETAEHNWSAVCAGSIASAALYMIQDPVQLAPIIEKALASMERYLAGFGEDGACLEGIGYWNYGFGFFVYFADLLAKRTDGGIDLFRQEKVRRIAQFQQKAYLDGDIAVNFSDSMQRAKVHIGLTHYLAAVFPADVAAPPAGLRASYTDDHCSRWAPAVRNLLWFAPGQSGASWEPADYVLPNAQWLVSRHESAAGSFGFAAKGGHNDEPHNHNDLGHFILTACGEVFLCDLGSGEYTNRYFGPDRYTYDCNGSQGHSVPIVDGQLQMAGPSSAAICLEAEIGGGEDTFALDLTKAYHVPHVSSFVRSFTWRKAELPRLLLEDLFVFAEKPSELVERFVTKLEPVIGDEGMVTVTGGNGRTLWIGCDPLQLRPSVSKHSYRDHFGQDTAWYAIDFAVRQPERQVRVTLSFQFQ</sequence>
<proteinExistence type="predicted"/>
<dbReference type="InterPro" id="IPR008929">
    <property type="entry name" value="Chondroitin_lyas"/>
</dbReference>
<accession>A0ABV6DTF9</accession>
<evidence type="ECO:0008006" key="3">
    <source>
        <dbReference type="Google" id="ProtNLM"/>
    </source>
</evidence>
<dbReference type="RefSeq" id="WP_377473383.1">
    <property type="nucleotide sequence ID" value="NZ_JBHLWN010000103.1"/>
</dbReference>
<organism evidence="1 2">
    <name type="scientific">Paenibacillus chartarius</name>
    <dbReference type="NCBI Taxonomy" id="747481"/>
    <lineage>
        <taxon>Bacteria</taxon>
        <taxon>Bacillati</taxon>
        <taxon>Bacillota</taxon>
        <taxon>Bacilli</taxon>
        <taxon>Bacillales</taxon>
        <taxon>Paenibacillaceae</taxon>
        <taxon>Paenibacillus</taxon>
    </lineage>
</organism>
<reference evidence="1 2" key="1">
    <citation type="submission" date="2024-09" db="EMBL/GenBank/DDBJ databases">
        <authorList>
            <person name="Sun Q."/>
            <person name="Mori K."/>
        </authorList>
    </citation>
    <scope>NUCLEOTIDE SEQUENCE [LARGE SCALE GENOMIC DNA]</scope>
    <source>
        <strain evidence="1 2">CCM 7759</strain>
    </source>
</reference>
<dbReference type="EMBL" id="JBHLWN010000103">
    <property type="protein sequence ID" value="MFC0215823.1"/>
    <property type="molecule type" value="Genomic_DNA"/>
</dbReference>
<dbReference type="Proteomes" id="UP001589776">
    <property type="component" value="Unassembled WGS sequence"/>
</dbReference>
<dbReference type="SUPFAM" id="SSF48230">
    <property type="entry name" value="Chondroitin AC/alginate lyase"/>
    <property type="match status" value="1"/>
</dbReference>